<evidence type="ECO:0000256" key="1">
    <source>
        <dbReference type="SAM" id="MobiDB-lite"/>
    </source>
</evidence>
<dbReference type="Gramene" id="TraesCS4A03G0446100.1">
    <property type="protein sequence ID" value="TraesCS4A03G0446100.1.CDS"/>
    <property type="gene ID" value="TraesCS4A03G0446100"/>
</dbReference>
<dbReference type="AlphaFoldDB" id="A0A3B6HX36"/>
<accession>A0A3B6HX36</accession>
<feature type="compositionally biased region" description="Polar residues" evidence="1">
    <location>
        <begin position="23"/>
        <end position="32"/>
    </location>
</feature>
<feature type="region of interest" description="Disordered" evidence="1">
    <location>
        <begin position="23"/>
        <end position="63"/>
    </location>
</feature>
<proteinExistence type="predicted"/>
<dbReference type="RefSeq" id="XP_044360401.1">
    <property type="nucleotide sequence ID" value="XM_044504466.1"/>
</dbReference>
<protein>
    <submittedName>
        <fullName evidence="2">Uncharacterized protein</fullName>
    </submittedName>
</protein>
<evidence type="ECO:0000313" key="2">
    <source>
        <dbReference type="EnsemblPlants" id="TraesCS4A02G165900.1"/>
    </source>
</evidence>
<dbReference type="GeneID" id="123082026"/>
<dbReference type="Gramene" id="TraesLDM4A03G02091220.1">
    <property type="protein sequence ID" value="TraesLDM4A03G02091220.1"/>
    <property type="gene ID" value="TraesLDM4A03G02091220"/>
</dbReference>
<dbReference type="Gramene" id="TraesSYM4A03G02119420.1">
    <property type="protein sequence ID" value="TraesSYM4A03G02119420.1"/>
    <property type="gene ID" value="TraesSYM4A03G02119420"/>
</dbReference>
<reference evidence="2" key="2">
    <citation type="submission" date="2018-10" db="UniProtKB">
        <authorList>
            <consortium name="EnsemblPlants"/>
        </authorList>
    </citation>
    <scope>IDENTIFICATION</scope>
</reference>
<dbReference type="Gramene" id="TraesARI4A03G02129670.1">
    <property type="protein sequence ID" value="TraesARI4A03G02129670.1"/>
    <property type="gene ID" value="TraesARI4A03G02129670"/>
</dbReference>
<reference evidence="2" key="1">
    <citation type="submission" date="2018-08" db="EMBL/GenBank/DDBJ databases">
        <authorList>
            <person name="Rossello M."/>
        </authorList>
    </citation>
    <scope>NUCLEOTIDE SEQUENCE [LARGE SCALE GENOMIC DNA]</scope>
    <source>
        <strain evidence="2">cv. Chinese Spring</strain>
    </source>
</reference>
<evidence type="ECO:0000313" key="3">
    <source>
        <dbReference type="Proteomes" id="UP000019116"/>
    </source>
</evidence>
<dbReference type="Gramene" id="TraesCS4A02G165900.1">
    <property type="protein sequence ID" value="TraesCS4A02G165900.1"/>
    <property type="gene ID" value="TraesCS4A02G165900"/>
</dbReference>
<keyword evidence="3" id="KW-1185">Reference proteome</keyword>
<dbReference type="EnsemblPlants" id="TraesCS4A02G165900.1">
    <property type="protein sequence ID" value="TraesCS4A02G165900.1"/>
    <property type="gene ID" value="TraesCS4A02G165900"/>
</dbReference>
<dbReference type="OrthoDB" id="10291145at2759"/>
<dbReference type="Gramene" id="TraesJUL4A03G02111830.1">
    <property type="protein sequence ID" value="TraesJUL4A03G02111830.1"/>
    <property type="gene ID" value="TraesJUL4A03G02111830"/>
</dbReference>
<name>A0A3B6HX36_WHEAT</name>
<gene>
    <name evidence="2" type="primary">LOC123082026</name>
</gene>
<sequence>MAFIAVLAAWKAPSSLHLCLGSTRQPQHANSRNRPKKLDPSSLLQWNRPEPKTPMVRGDGGAGETMNRRAHMGGRQIDGGAGSHARLWEAYNLSSTRVITMSHHRYGNLTALALERCFLLTVEQVWTDQGIARWTLPEQSSKLADFSRKRVTHRPHKQYEEPGKKYKLATKDGNDAPTNTPILFSTKWDADDSKRLMVHHNI</sequence>
<dbReference type="Gramene" id="TraesCAD_scaffold_000364_01G000100.1">
    <property type="protein sequence ID" value="TraesCAD_scaffold_000364_01G000100.1"/>
    <property type="gene ID" value="TraesCAD_scaffold_000364_01G000100"/>
</dbReference>
<organism evidence="2">
    <name type="scientific">Triticum aestivum</name>
    <name type="common">Wheat</name>
    <dbReference type="NCBI Taxonomy" id="4565"/>
    <lineage>
        <taxon>Eukaryota</taxon>
        <taxon>Viridiplantae</taxon>
        <taxon>Streptophyta</taxon>
        <taxon>Embryophyta</taxon>
        <taxon>Tracheophyta</taxon>
        <taxon>Spermatophyta</taxon>
        <taxon>Magnoliopsida</taxon>
        <taxon>Liliopsida</taxon>
        <taxon>Poales</taxon>
        <taxon>Poaceae</taxon>
        <taxon>BOP clade</taxon>
        <taxon>Pooideae</taxon>
        <taxon>Triticodae</taxon>
        <taxon>Triticeae</taxon>
        <taxon>Triticinae</taxon>
        <taxon>Triticum</taxon>
    </lineage>
</organism>
<dbReference type="Proteomes" id="UP000019116">
    <property type="component" value="Chromosome 4A"/>
</dbReference>